<dbReference type="RefSeq" id="WP_011142676.1">
    <property type="nucleotide sequence ID" value="NC_005125.1"/>
</dbReference>
<dbReference type="KEGG" id="gvi:gll2682"/>
<sequence>MTKLRTANLLGALAGAVVERLEARLKSHPNQTGSAAAALNLIALYEGCSNVALSQALRLSHPATVRLVDKLEATGLVENRQGNDRRAVALYLMPAGRERMRAVLEERCLTLDAIIDVLSPDQRQQLDGIAETLLRVFAATPLESVHICRLCDESRCPADLCPVHQQALSLLAKG</sequence>
<dbReference type="PANTHER" id="PTHR33164">
    <property type="entry name" value="TRANSCRIPTIONAL REGULATOR, MARR FAMILY"/>
    <property type="match status" value="1"/>
</dbReference>
<keyword evidence="3" id="KW-1185">Reference proteome</keyword>
<dbReference type="Proteomes" id="UP000000557">
    <property type="component" value="Chromosome"/>
</dbReference>
<dbReference type="PANTHER" id="PTHR33164:SF57">
    <property type="entry name" value="MARR-FAMILY TRANSCRIPTIONAL REGULATOR"/>
    <property type="match status" value="1"/>
</dbReference>
<dbReference type="EMBL" id="BA000045">
    <property type="protein sequence ID" value="BAC90623.1"/>
    <property type="molecule type" value="Genomic_DNA"/>
</dbReference>
<dbReference type="InParanoid" id="Q7NH55"/>
<organism evidence="2 3">
    <name type="scientific">Gloeobacter violaceus (strain ATCC 29082 / PCC 7421)</name>
    <dbReference type="NCBI Taxonomy" id="251221"/>
    <lineage>
        <taxon>Bacteria</taxon>
        <taxon>Bacillati</taxon>
        <taxon>Cyanobacteriota</taxon>
        <taxon>Cyanophyceae</taxon>
        <taxon>Gloeobacterales</taxon>
        <taxon>Gloeobacteraceae</taxon>
        <taxon>Gloeobacter</taxon>
    </lineage>
</organism>
<dbReference type="EnsemblBacteria" id="BAC90623">
    <property type="protein sequence ID" value="BAC90623"/>
    <property type="gene ID" value="BAC90623"/>
</dbReference>
<dbReference type="InterPro" id="IPR039422">
    <property type="entry name" value="MarR/SlyA-like"/>
</dbReference>
<accession>Q7NH55</accession>
<evidence type="ECO:0000313" key="3">
    <source>
        <dbReference type="Proteomes" id="UP000000557"/>
    </source>
</evidence>
<dbReference type="Pfam" id="PF12802">
    <property type="entry name" value="MarR_2"/>
    <property type="match status" value="1"/>
</dbReference>
<dbReference type="OrthoDB" id="7875071at2"/>
<dbReference type="Gene3D" id="1.10.10.10">
    <property type="entry name" value="Winged helix-like DNA-binding domain superfamily/Winged helix DNA-binding domain"/>
    <property type="match status" value="1"/>
</dbReference>
<dbReference type="InterPro" id="IPR036388">
    <property type="entry name" value="WH-like_DNA-bd_sf"/>
</dbReference>
<protein>
    <submittedName>
        <fullName evidence="2">MarR family transcriptional regulatory protein</fullName>
    </submittedName>
</protein>
<dbReference type="eggNOG" id="COG1846">
    <property type="taxonomic scope" value="Bacteria"/>
</dbReference>
<dbReference type="AlphaFoldDB" id="Q7NH55"/>
<name>Q7NH55_GLOVI</name>
<reference evidence="2 3" key="1">
    <citation type="journal article" date="2003" name="DNA Res.">
        <title>Complete genome structure of Gloeobacter violaceus PCC 7421, a cyanobacterium that lacks thylakoids.</title>
        <authorList>
            <person name="Nakamura Y."/>
            <person name="Kaneko T."/>
            <person name="Sato S."/>
            <person name="Mimuro M."/>
            <person name="Miyashita H."/>
            <person name="Tsuchiya T."/>
            <person name="Sasamoto S."/>
            <person name="Watanabe A."/>
            <person name="Kawashima K."/>
            <person name="Kishida Y."/>
            <person name="Kiyokawa C."/>
            <person name="Kohara M."/>
            <person name="Matsumoto M."/>
            <person name="Matsuno A."/>
            <person name="Nakazaki N."/>
            <person name="Shimpo S."/>
            <person name="Takeuchi C."/>
            <person name="Yamada M."/>
            <person name="Tabata S."/>
        </authorList>
    </citation>
    <scope>NUCLEOTIDE SEQUENCE [LARGE SCALE GENOMIC DNA]</scope>
    <source>
        <strain evidence="3">ATCC 29082 / PCC 7421</strain>
    </source>
</reference>
<feature type="domain" description="HTH marR-type" evidence="1">
    <location>
        <begin position="24"/>
        <end position="123"/>
    </location>
</feature>
<evidence type="ECO:0000313" key="2">
    <source>
        <dbReference type="EMBL" id="BAC90623.1"/>
    </source>
</evidence>
<dbReference type="STRING" id="251221.gene:10760184"/>
<dbReference type="SUPFAM" id="SSF46785">
    <property type="entry name" value="Winged helix' DNA-binding domain"/>
    <property type="match status" value="1"/>
</dbReference>
<evidence type="ECO:0000259" key="1">
    <source>
        <dbReference type="SMART" id="SM00347"/>
    </source>
</evidence>
<dbReference type="HOGENOM" id="CLU_119504_0_0_3"/>
<dbReference type="GO" id="GO:0003700">
    <property type="term" value="F:DNA-binding transcription factor activity"/>
    <property type="evidence" value="ECO:0007669"/>
    <property type="project" value="InterPro"/>
</dbReference>
<gene>
    <name evidence="2" type="ordered locus">gll2682</name>
</gene>
<proteinExistence type="predicted"/>
<reference evidence="2 3" key="2">
    <citation type="journal article" date="2003" name="DNA Res.">
        <title>Complete genome structure of Gloeobacter violaceus PCC 7421, a cyanobacterium that lacks thylakoids (supplement).</title>
        <authorList>
            <person name="Nakamura Y."/>
            <person name="Kaneko T."/>
            <person name="Sato S."/>
            <person name="Mimuro M."/>
            <person name="Miyashita H."/>
            <person name="Tsuchiya T."/>
            <person name="Sasamoto S."/>
            <person name="Watanabe A."/>
            <person name="Kawashima K."/>
            <person name="Kishida Y."/>
            <person name="Kiyokawa C."/>
            <person name="Kohara M."/>
            <person name="Matsumoto M."/>
            <person name="Matsuno A."/>
            <person name="Nakazaki N."/>
            <person name="Shimpo S."/>
            <person name="Takeuchi C."/>
            <person name="Yamada M."/>
            <person name="Tabata S."/>
        </authorList>
    </citation>
    <scope>NUCLEOTIDE SEQUENCE [LARGE SCALE GENOMIC DNA]</scope>
    <source>
        <strain evidence="3">ATCC 29082 / PCC 7421</strain>
    </source>
</reference>
<dbReference type="SMART" id="SM00347">
    <property type="entry name" value="HTH_MARR"/>
    <property type="match status" value="1"/>
</dbReference>
<dbReference type="GO" id="GO:0006950">
    <property type="term" value="P:response to stress"/>
    <property type="evidence" value="ECO:0000318"/>
    <property type="project" value="GO_Central"/>
</dbReference>
<dbReference type="GO" id="GO:0006355">
    <property type="term" value="P:regulation of DNA-templated transcription"/>
    <property type="evidence" value="ECO:0000318"/>
    <property type="project" value="GO_Central"/>
</dbReference>
<dbReference type="InterPro" id="IPR036390">
    <property type="entry name" value="WH_DNA-bd_sf"/>
</dbReference>
<dbReference type="InterPro" id="IPR000835">
    <property type="entry name" value="HTH_MarR-typ"/>
</dbReference>